<organism evidence="1 2">
    <name type="scientific">Brassica napus</name>
    <name type="common">Rape</name>
    <dbReference type="NCBI Taxonomy" id="3708"/>
    <lineage>
        <taxon>Eukaryota</taxon>
        <taxon>Viridiplantae</taxon>
        <taxon>Streptophyta</taxon>
        <taxon>Embryophyta</taxon>
        <taxon>Tracheophyta</taxon>
        <taxon>Spermatophyta</taxon>
        <taxon>Magnoliopsida</taxon>
        <taxon>eudicotyledons</taxon>
        <taxon>Gunneridae</taxon>
        <taxon>Pentapetalae</taxon>
        <taxon>rosids</taxon>
        <taxon>malvids</taxon>
        <taxon>Brassicales</taxon>
        <taxon>Brassicaceae</taxon>
        <taxon>Brassiceae</taxon>
        <taxon>Brassica</taxon>
    </lineage>
</organism>
<reference evidence="1 2" key="1">
    <citation type="submission" date="2021-05" db="EMBL/GenBank/DDBJ databases">
        <title>Genome Assembly of Synthetic Allotetraploid Brassica napus Reveals Homoeologous Exchanges between Subgenomes.</title>
        <authorList>
            <person name="Davis J.T."/>
        </authorList>
    </citation>
    <scope>NUCLEOTIDE SEQUENCE [LARGE SCALE GENOMIC DNA]</scope>
    <source>
        <strain evidence="2">cv. Da-Ae</strain>
        <tissue evidence="1">Seedling</tissue>
    </source>
</reference>
<evidence type="ECO:0000313" key="1">
    <source>
        <dbReference type="EMBL" id="KAH0881471.1"/>
    </source>
</evidence>
<gene>
    <name evidence="1" type="ORF">HID58_068865</name>
</gene>
<accession>A0ABQ7ZMS2</accession>
<sequence>NEIVNSKLSKLEREKEERETISTLGPALFSVVLSTTALSELWYRNHLYRWLGSWSNDALDWRSTVERERLACSIVVFFREMEANLDPSSSVLCERWRLAQIHRRRL</sequence>
<comment type="caution">
    <text evidence="1">The sequence shown here is derived from an EMBL/GenBank/DDBJ whole genome shotgun (WGS) entry which is preliminary data.</text>
</comment>
<dbReference type="EMBL" id="JAGKQM010000015">
    <property type="protein sequence ID" value="KAH0881471.1"/>
    <property type="molecule type" value="Genomic_DNA"/>
</dbReference>
<keyword evidence="2" id="KW-1185">Reference proteome</keyword>
<evidence type="ECO:0000313" key="2">
    <source>
        <dbReference type="Proteomes" id="UP000824890"/>
    </source>
</evidence>
<dbReference type="Proteomes" id="UP000824890">
    <property type="component" value="Unassembled WGS sequence"/>
</dbReference>
<proteinExistence type="predicted"/>
<feature type="non-terminal residue" evidence="1">
    <location>
        <position position="1"/>
    </location>
</feature>
<protein>
    <submittedName>
        <fullName evidence="1">Uncharacterized protein</fullName>
    </submittedName>
</protein>
<name>A0ABQ7ZMS2_BRANA</name>